<feature type="domain" description="Methylmalonyl-CoA mutase alpha/beta chain catalytic" evidence="1">
    <location>
        <begin position="38"/>
        <end position="159"/>
    </location>
</feature>
<evidence type="ECO:0000313" key="2">
    <source>
        <dbReference type="EMBL" id="GAE46519.1"/>
    </source>
</evidence>
<comment type="caution">
    <text evidence="2">The sequence shown here is derived from an EMBL/GenBank/DDBJ whole genome shotgun (WGS) entry which is preliminary data.</text>
</comment>
<dbReference type="PANTHER" id="PTHR48101:SF4">
    <property type="entry name" value="METHYLMALONYL-COA MUTASE, MITOCHONDRIAL"/>
    <property type="match status" value="1"/>
</dbReference>
<dbReference type="SUPFAM" id="SSF51703">
    <property type="entry name" value="Cobalamin (vitamin B12)-dependent enzymes"/>
    <property type="match status" value="1"/>
</dbReference>
<gene>
    <name evidence="2" type="ORF">JCM21738_3429</name>
</gene>
<dbReference type="GO" id="GO:0005737">
    <property type="term" value="C:cytoplasm"/>
    <property type="evidence" value="ECO:0007669"/>
    <property type="project" value="TreeGrafter"/>
</dbReference>
<dbReference type="EMBL" id="BAUW01000046">
    <property type="protein sequence ID" value="GAE46519.1"/>
    <property type="molecule type" value="Genomic_DNA"/>
</dbReference>
<accession>W4RSB0</accession>
<sequence length="162" mass="18478">MQKPDFTKVRLFAEEKEVSKEQVDHHIKQKIDHLLFETNEQIKVKPVYTKDDVTSTEHMEGMPGLPPFTRGPYPAMYVNRPWTVRQYAGFSTAEESNAFYRRNLAMGQKGLSVAFDLATHRGYDSDHPRVEGDVGKAGVAIDSILDMKILFDGIPLDKCLYQ</sequence>
<dbReference type="InterPro" id="IPR016176">
    <property type="entry name" value="Cbl-dep_enz_cat"/>
</dbReference>
<dbReference type="AlphaFoldDB" id="W4RSB0"/>
<dbReference type="GO" id="GO:0019678">
    <property type="term" value="P:propionate metabolic process, methylmalonyl pathway"/>
    <property type="evidence" value="ECO:0007669"/>
    <property type="project" value="TreeGrafter"/>
</dbReference>
<dbReference type="GO" id="GO:0004494">
    <property type="term" value="F:methylmalonyl-CoA mutase activity"/>
    <property type="evidence" value="ECO:0007669"/>
    <property type="project" value="TreeGrafter"/>
</dbReference>
<dbReference type="InterPro" id="IPR006099">
    <property type="entry name" value="MeMalonylCoA_mutase_a/b_cat"/>
</dbReference>
<proteinExistence type="predicted"/>
<protein>
    <submittedName>
        <fullName evidence="2">Methylmalonyl-CoA mutase</fullName>
    </submittedName>
</protein>
<dbReference type="Pfam" id="PF01642">
    <property type="entry name" value="MM_CoA_mutase"/>
    <property type="match status" value="1"/>
</dbReference>
<dbReference type="Gene3D" id="3.20.20.240">
    <property type="entry name" value="Methylmalonyl-CoA mutase"/>
    <property type="match status" value="1"/>
</dbReference>
<organism evidence="2 3">
    <name type="scientific">Mesobacillus boroniphilus JCM 21738</name>
    <dbReference type="NCBI Taxonomy" id="1294265"/>
    <lineage>
        <taxon>Bacteria</taxon>
        <taxon>Bacillati</taxon>
        <taxon>Bacillota</taxon>
        <taxon>Bacilli</taxon>
        <taxon>Bacillales</taxon>
        <taxon>Bacillaceae</taxon>
        <taxon>Mesobacillus</taxon>
    </lineage>
</organism>
<keyword evidence="3" id="KW-1185">Reference proteome</keyword>
<name>W4RSB0_9BACI</name>
<dbReference type="PANTHER" id="PTHR48101">
    <property type="entry name" value="METHYLMALONYL-COA MUTASE, MITOCHONDRIAL-RELATED"/>
    <property type="match status" value="1"/>
</dbReference>
<reference evidence="2 3" key="1">
    <citation type="submission" date="2013-12" db="EMBL/GenBank/DDBJ databases">
        <title>NBRP : Genome information of microbial organism related human and environment.</title>
        <authorList>
            <person name="Hattori M."/>
            <person name="Oshima K."/>
            <person name="Inaba H."/>
            <person name="Suda W."/>
            <person name="Sakamoto M."/>
            <person name="Iino T."/>
            <person name="Kitahara M."/>
            <person name="Oshida Y."/>
            <person name="Iida T."/>
            <person name="Kudo T."/>
            <person name="Itoh T."/>
            <person name="Ahmed I."/>
            <person name="Ohkuma M."/>
        </authorList>
    </citation>
    <scope>NUCLEOTIDE SEQUENCE [LARGE SCALE GENOMIC DNA]</scope>
    <source>
        <strain evidence="2 3">JCM 21738</strain>
    </source>
</reference>
<dbReference type="GO" id="GO:0031419">
    <property type="term" value="F:cobalamin binding"/>
    <property type="evidence" value="ECO:0007669"/>
    <property type="project" value="InterPro"/>
</dbReference>
<dbReference type="eggNOG" id="COG1884">
    <property type="taxonomic scope" value="Bacteria"/>
</dbReference>
<dbReference type="Proteomes" id="UP000018949">
    <property type="component" value="Unassembled WGS sequence"/>
</dbReference>
<evidence type="ECO:0000259" key="1">
    <source>
        <dbReference type="Pfam" id="PF01642"/>
    </source>
</evidence>
<evidence type="ECO:0000313" key="3">
    <source>
        <dbReference type="Proteomes" id="UP000018949"/>
    </source>
</evidence>